<accession>A0ABR9TV48</accession>
<dbReference type="InterPro" id="IPR006935">
    <property type="entry name" value="Helicase/UvrB_N"/>
</dbReference>
<dbReference type="CDD" id="cd18793">
    <property type="entry name" value="SF2_C_SNF"/>
    <property type="match status" value="1"/>
</dbReference>
<dbReference type="Pfam" id="PF04851">
    <property type="entry name" value="ResIII"/>
    <property type="match status" value="1"/>
</dbReference>
<proteinExistence type="predicted"/>
<dbReference type="PANTHER" id="PTHR45766:SF6">
    <property type="entry name" value="SWI_SNF-RELATED MATRIX-ASSOCIATED ACTIN-DEPENDENT REGULATOR OF CHROMATIN SUBFAMILY A-LIKE PROTEIN 1"/>
    <property type="match status" value="1"/>
</dbReference>
<dbReference type="Gene3D" id="3.40.50.300">
    <property type="entry name" value="P-loop containing nucleotide triphosphate hydrolases"/>
    <property type="match status" value="2"/>
</dbReference>
<keyword evidence="4" id="KW-0347">Helicase</keyword>
<gene>
    <name evidence="4" type="ORF">IQ229_04770</name>
</gene>
<dbReference type="GO" id="GO:0004386">
    <property type="term" value="F:helicase activity"/>
    <property type="evidence" value="ECO:0007669"/>
    <property type="project" value="UniProtKB-KW"/>
</dbReference>
<evidence type="ECO:0000259" key="3">
    <source>
        <dbReference type="PROSITE" id="PS51194"/>
    </source>
</evidence>
<dbReference type="Pfam" id="PF00271">
    <property type="entry name" value="Helicase_C"/>
    <property type="match status" value="1"/>
</dbReference>
<keyword evidence="4" id="KW-0067">ATP-binding</keyword>
<dbReference type="PROSITE" id="PS51194">
    <property type="entry name" value="HELICASE_CTER"/>
    <property type="match status" value="1"/>
</dbReference>
<dbReference type="EMBL" id="JADEXF010000101">
    <property type="protein sequence ID" value="MBE9104276.1"/>
    <property type="molecule type" value="Genomic_DNA"/>
</dbReference>
<protein>
    <submittedName>
        <fullName evidence="4">DEAD/DEAH box helicase family protein</fullName>
    </submittedName>
</protein>
<evidence type="ECO:0000259" key="2">
    <source>
        <dbReference type="PROSITE" id="PS51192"/>
    </source>
</evidence>
<dbReference type="PANTHER" id="PTHR45766">
    <property type="entry name" value="DNA ANNEALING HELICASE AND ENDONUCLEASE ZRANB3 FAMILY MEMBER"/>
    <property type="match status" value="1"/>
</dbReference>
<dbReference type="PROSITE" id="PS51192">
    <property type="entry name" value="HELICASE_ATP_BIND_1"/>
    <property type="match status" value="1"/>
</dbReference>
<dbReference type="SMART" id="SM00490">
    <property type="entry name" value="HELICc"/>
    <property type="match status" value="1"/>
</dbReference>
<feature type="domain" description="Helicase ATP-binding" evidence="2">
    <location>
        <begin position="85"/>
        <end position="244"/>
    </location>
</feature>
<dbReference type="InterPro" id="IPR027417">
    <property type="entry name" value="P-loop_NTPase"/>
</dbReference>
<evidence type="ECO:0000256" key="1">
    <source>
        <dbReference type="ARBA" id="ARBA00022801"/>
    </source>
</evidence>
<keyword evidence="5" id="KW-1185">Reference proteome</keyword>
<dbReference type="InterPro" id="IPR049730">
    <property type="entry name" value="SNF2/RAD54-like_C"/>
</dbReference>
<keyword evidence="1" id="KW-0378">Hydrolase</keyword>
<dbReference type="SMART" id="SM00487">
    <property type="entry name" value="DEXDc"/>
    <property type="match status" value="1"/>
</dbReference>
<dbReference type="Proteomes" id="UP000647836">
    <property type="component" value="Unassembled WGS sequence"/>
</dbReference>
<feature type="domain" description="Helicase C-terminal" evidence="3">
    <location>
        <begin position="413"/>
        <end position="594"/>
    </location>
</feature>
<evidence type="ECO:0000313" key="4">
    <source>
        <dbReference type="EMBL" id="MBE9104276.1"/>
    </source>
</evidence>
<dbReference type="InterPro" id="IPR001650">
    <property type="entry name" value="Helicase_C-like"/>
</dbReference>
<organism evidence="4 5">
    <name type="scientific">Nostoc cf. edaphicum LEGE 07299</name>
    <dbReference type="NCBI Taxonomy" id="2777974"/>
    <lineage>
        <taxon>Bacteria</taxon>
        <taxon>Bacillati</taxon>
        <taxon>Cyanobacteriota</taxon>
        <taxon>Cyanophyceae</taxon>
        <taxon>Nostocales</taxon>
        <taxon>Nostocaceae</taxon>
        <taxon>Nostoc</taxon>
    </lineage>
</organism>
<dbReference type="SUPFAM" id="SSF52540">
    <property type="entry name" value="P-loop containing nucleoside triphosphate hydrolases"/>
    <property type="match status" value="1"/>
</dbReference>
<reference evidence="4 5" key="1">
    <citation type="submission" date="2020-10" db="EMBL/GenBank/DDBJ databases">
        <authorList>
            <person name="Castelo-Branco R."/>
            <person name="Eusebio N."/>
            <person name="Adriana R."/>
            <person name="Vieira A."/>
            <person name="Brugerolle De Fraissinette N."/>
            <person name="Rezende De Castro R."/>
            <person name="Schneider M.P."/>
            <person name="Vasconcelos V."/>
            <person name="Leao P.N."/>
        </authorList>
    </citation>
    <scope>NUCLEOTIDE SEQUENCE [LARGE SCALE GENOMIC DNA]</scope>
    <source>
        <strain evidence="4 5">LEGE 07299</strain>
    </source>
</reference>
<dbReference type="InterPro" id="IPR014001">
    <property type="entry name" value="Helicase_ATP-bd"/>
</dbReference>
<evidence type="ECO:0000313" key="5">
    <source>
        <dbReference type="Proteomes" id="UP000647836"/>
    </source>
</evidence>
<name>A0ABR9TV48_9NOSO</name>
<dbReference type="RefSeq" id="WP_194041746.1">
    <property type="nucleotide sequence ID" value="NZ_JADEXF010000101.1"/>
</dbReference>
<sequence>MQQVEAGNPLSRKKEIVKLVKKFDGYFAEAIDLTQRLLKALEDWLKLASPWDIYLKTLLAFEDVEIDNRYTPPTNYQRAMIAEALQKISDHSGVMLVASTGLGKTVVATHLALKLFRADKIIHVMIIGPKLVKRQWKSEFMDAGIPQTYIGYQALDKEDPSHDRNLEHFIEIEEKINKQWLIIIDECHLFRNCHDSAEGPRRRSFQRLISRIKESGCKVLLLTGSPYSKDIRNLNHQILLLPHTAEIETFSDKQNKKNFNWHTDSIKGFINLPVVSQLTTPYVAQQYGQKLENGVLIEFGQQKRYIPLVKLYRVNFHLFMESEISQVFRDGCFTVTDPPESRKFIETQAEVAWASSPWALREIIKKVINTPGKRNLSYDFEFEMSQSQRREILEPLLSRLNQMQFTDDQKLASLCSFLQEVHSNNKKVIIFCERRATVVYLVRAVNALLLYLRVFGTIKRTSKQGKSQYVPKSEREILQAIKKFAPVANRAEGKYEETYDVFISTDAHGVGINLQDAPVVINYDLAWTAIEPTQRAGRVLRPWIEPRTVELYTFVPPLEGDALRDLGIAKRYSNLANRHSQSQEIMELPVLSINEKEEVNFFNNASKVTIQSGVLDLEALVDDNISPFYHHVSKLYNNRDYARNIRDDIISAKIYSGRTILIYVLFKHEDEYKWAVYEPKSKSLRNILRNQLLDLLECEEHTERALVNADEIEELSYACIKEWSKQNNANLDDVVRECAMYLKPAHQPDDVESLARY</sequence>
<keyword evidence="4" id="KW-0547">Nucleotide-binding</keyword>
<comment type="caution">
    <text evidence="4">The sequence shown here is derived from an EMBL/GenBank/DDBJ whole genome shotgun (WGS) entry which is preliminary data.</text>
</comment>